<sequence>MRLTEVNFTKKSQYCYPFAFYGNSAKFLSFNCSVILLTPFLVYGHSKSSILLIYFHFVFDEDRFHTGSSNSVEQALGVQITLLKRQHHQLFRLDDSDASSTSCGTSGNTLILHVTHPDFKPQRGQVYVLLMSETQQNAKSMTREILLKLSVLSTLRYRFASITFGMYYDNVARGRVPVEYDHHKQEIQLGSTGKKIPLKISSLANSNVEKLSPVRRYVTHKFGCFILNAADSTRRPFAAQQKDEKASCVRIKQVDHTAILVEFSSHLVILFTRSYTGLTDVRYSPSFQPDCSKPIWELDKSEDNFHSFYPSSYDHAVSKIVTMDRVTKTVCVYSIDYLQTYRMKRLQCYVARSQTLKLQVFLSDGNVCRPYLDRHTEQNVSHSYRWMIYSRKCGTGTSVLTDFNVATWFSIRKLMHKARSAGCTLLTSWSDSSCWCDTPSSPGKARSSDYCRLAKNTMNSHPRFHPGRLGQPHSLLAVGRLERIPRMFMSMTQTHNAAKLYERHIRIRLLNQNGRDPELTHRKVAIEYRRLITLTADATTFPALILTRCANNQTTKGSCNRFTGTTHPTSTSIGKPETSRSLRDTAAIQSVTSDTGSLLTSIRFDEPCQQLCMQSSPYSPRQQRGSSRIHTTAVAGMSEGAEKVDVDDHPRWTSGRTLRHERIGSRIPGVTRNINLRITVLQRSHVASNSGLLQHTSEVGGTVRANQSEESDSRINTQNRGFRPSFPGQTCSHLSAYSVHMKEAMTLQRVEFKHRETHSIIHGSKAGSYFRSTSSDTLNKGYVSLALVGIFKKRSDIGCIECPKVHASDKGEGFNGEEQSAEPCSNKEYHILLKAMMITSQIRGITQALLDVSPDEFPNQSKPQRCTEAFDGSRSKIPQPFANYVKKSPIAASGLPSDKAEKFVSDGGFFCDTNHALYEHARDTPIRSTCCLVIYIDGALDTPLEGVTYSAIAVIWLVIDKKLPSHVNPSLRQRERWSGVWYRDGQHATRGVVLRCLCGLHRCPINYPDIIIIMDSITSVFNTHTSLPYNHDLHASLTAKERIK</sequence>
<keyword evidence="3" id="KW-1185">Reference proteome</keyword>
<gene>
    <name evidence="2" type="ORF">CLF_103999</name>
</gene>
<feature type="compositionally biased region" description="Polar residues" evidence="1">
    <location>
        <begin position="560"/>
        <end position="573"/>
    </location>
</feature>
<dbReference type="Proteomes" id="UP000008909">
    <property type="component" value="Unassembled WGS sequence"/>
</dbReference>
<evidence type="ECO:0000313" key="3">
    <source>
        <dbReference type="Proteomes" id="UP000008909"/>
    </source>
</evidence>
<proteinExistence type="predicted"/>
<dbReference type="AlphaFoldDB" id="G7YAR9"/>
<feature type="region of interest" description="Disordered" evidence="1">
    <location>
        <begin position="700"/>
        <end position="726"/>
    </location>
</feature>
<organism evidence="2 3">
    <name type="scientific">Clonorchis sinensis</name>
    <name type="common">Chinese liver fluke</name>
    <dbReference type="NCBI Taxonomy" id="79923"/>
    <lineage>
        <taxon>Eukaryota</taxon>
        <taxon>Metazoa</taxon>
        <taxon>Spiralia</taxon>
        <taxon>Lophotrochozoa</taxon>
        <taxon>Platyhelminthes</taxon>
        <taxon>Trematoda</taxon>
        <taxon>Digenea</taxon>
        <taxon>Opisthorchiida</taxon>
        <taxon>Opisthorchiata</taxon>
        <taxon>Opisthorchiidae</taxon>
        <taxon>Clonorchis</taxon>
    </lineage>
</organism>
<evidence type="ECO:0000256" key="1">
    <source>
        <dbReference type="SAM" id="MobiDB-lite"/>
    </source>
</evidence>
<reference evidence="2" key="1">
    <citation type="journal article" date="2011" name="Genome Biol.">
        <title>The draft genome of the carcinogenic human liver fluke Clonorchis sinensis.</title>
        <authorList>
            <person name="Wang X."/>
            <person name="Chen W."/>
            <person name="Huang Y."/>
            <person name="Sun J."/>
            <person name="Men J."/>
            <person name="Liu H."/>
            <person name="Luo F."/>
            <person name="Guo L."/>
            <person name="Lv X."/>
            <person name="Deng C."/>
            <person name="Zhou C."/>
            <person name="Fan Y."/>
            <person name="Li X."/>
            <person name="Huang L."/>
            <person name="Hu Y."/>
            <person name="Liang C."/>
            <person name="Hu X."/>
            <person name="Xu J."/>
            <person name="Yu X."/>
        </authorList>
    </citation>
    <scope>NUCLEOTIDE SEQUENCE [LARGE SCALE GENOMIC DNA]</scope>
    <source>
        <strain evidence="2">Henan</strain>
    </source>
</reference>
<accession>G7YAR9</accession>
<dbReference type="EMBL" id="DF143009">
    <property type="protein sequence ID" value="GAA50054.1"/>
    <property type="molecule type" value="Genomic_DNA"/>
</dbReference>
<feature type="region of interest" description="Disordered" evidence="1">
    <location>
        <begin position="560"/>
        <end position="581"/>
    </location>
</feature>
<reference key="2">
    <citation type="submission" date="2011-10" db="EMBL/GenBank/DDBJ databases">
        <title>The genome and transcriptome sequence of Clonorchis sinensis provide insights into the carcinogenic liver fluke.</title>
        <authorList>
            <person name="Wang X."/>
            <person name="Huang Y."/>
            <person name="Chen W."/>
            <person name="Liu H."/>
            <person name="Guo L."/>
            <person name="Chen Y."/>
            <person name="Luo F."/>
            <person name="Zhou W."/>
            <person name="Sun J."/>
            <person name="Mao Q."/>
            <person name="Liang P."/>
            <person name="Zhou C."/>
            <person name="Tian Y."/>
            <person name="Men J."/>
            <person name="Lv X."/>
            <person name="Huang L."/>
            <person name="Zhou J."/>
            <person name="Hu Y."/>
            <person name="Li R."/>
            <person name="Zhang F."/>
            <person name="Lei H."/>
            <person name="Li X."/>
            <person name="Hu X."/>
            <person name="Liang C."/>
            <person name="Xu J."/>
            <person name="Wu Z."/>
            <person name="Yu X."/>
        </authorList>
    </citation>
    <scope>NUCLEOTIDE SEQUENCE</scope>
    <source>
        <strain>Henan</strain>
    </source>
</reference>
<protein>
    <submittedName>
        <fullName evidence="2">Uncharacterized protein</fullName>
    </submittedName>
</protein>
<evidence type="ECO:0000313" key="2">
    <source>
        <dbReference type="EMBL" id="GAA50054.1"/>
    </source>
</evidence>
<feature type="compositionally biased region" description="Polar residues" evidence="1">
    <location>
        <begin position="700"/>
        <end position="720"/>
    </location>
</feature>
<feature type="non-terminal residue" evidence="2">
    <location>
        <position position="1044"/>
    </location>
</feature>
<name>G7YAR9_CLOSI</name>